<dbReference type="InterPro" id="IPR011969">
    <property type="entry name" value="Clan_AA_Asp_peptidase_C"/>
</dbReference>
<keyword evidence="3" id="KW-0378">Hydrolase</keyword>
<gene>
    <name evidence="3" type="ORF">ACFSC7_08200</name>
</gene>
<dbReference type="Gene3D" id="2.40.70.10">
    <property type="entry name" value="Acid Proteases"/>
    <property type="match status" value="1"/>
</dbReference>
<dbReference type="PROSITE" id="PS00141">
    <property type="entry name" value="ASP_PROTEASE"/>
    <property type="match status" value="1"/>
</dbReference>
<feature type="compositionally biased region" description="Basic and acidic residues" evidence="1">
    <location>
        <begin position="36"/>
        <end position="53"/>
    </location>
</feature>
<evidence type="ECO:0000313" key="4">
    <source>
        <dbReference type="Proteomes" id="UP001597327"/>
    </source>
</evidence>
<dbReference type="RefSeq" id="WP_149890772.1">
    <property type="nucleotide sequence ID" value="NZ_JBHUFA010000001.1"/>
</dbReference>
<dbReference type="InterPro" id="IPR021109">
    <property type="entry name" value="Peptidase_aspartic_dom_sf"/>
</dbReference>
<proteinExistence type="predicted"/>
<dbReference type="GO" id="GO:0008233">
    <property type="term" value="F:peptidase activity"/>
    <property type="evidence" value="ECO:0007669"/>
    <property type="project" value="UniProtKB-KW"/>
</dbReference>
<feature type="region of interest" description="Disordered" evidence="1">
    <location>
        <begin position="34"/>
        <end position="53"/>
    </location>
</feature>
<name>A0ABW4JXM3_9HYPH</name>
<dbReference type="SUPFAM" id="SSF50630">
    <property type="entry name" value="Acid proteases"/>
    <property type="match status" value="1"/>
</dbReference>
<dbReference type="Proteomes" id="UP001597327">
    <property type="component" value="Unassembled WGS sequence"/>
</dbReference>
<accession>A0ABW4JXM3</accession>
<organism evidence="3 4">
    <name type="scientific">Roseibium aestuarii</name>
    <dbReference type="NCBI Taxonomy" id="2600299"/>
    <lineage>
        <taxon>Bacteria</taxon>
        <taxon>Pseudomonadati</taxon>
        <taxon>Pseudomonadota</taxon>
        <taxon>Alphaproteobacteria</taxon>
        <taxon>Hyphomicrobiales</taxon>
        <taxon>Stappiaceae</taxon>
        <taxon>Roseibium</taxon>
    </lineage>
</organism>
<dbReference type="CDD" id="cd05483">
    <property type="entry name" value="retropepsin_like_bacteria"/>
    <property type="match status" value="1"/>
</dbReference>
<dbReference type="InterPro" id="IPR034122">
    <property type="entry name" value="Retropepsin-like_bacterial"/>
</dbReference>
<evidence type="ECO:0000256" key="1">
    <source>
        <dbReference type="SAM" id="MobiDB-lite"/>
    </source>
</evidence>
<feature type="signal peptide" evidence="2">
    <location>
        <begin position="1"/>
        <end position="20"/>
    </location>
</feature>
<evidence type="ECO:0000313" key="3">
    <source>
        <dbReference type="EMBL" id="MFD1695496.1"/>
    </source>
</evidence>
<dbReference type="Pfam" id="PF13975">
    <property type="entry name" value="gag-asp_proteas"/>
    <property type="match status" value="1"/>
</dbReference>
<keyword evidence="4" id="KW-1185">Reference proteome</keyword>
<keyword evidence="3" id="KW-0645">Protease</keyword>
<protein>
    <submittedName>
        <fullName evidence="3">TIGR02281 family clan AA aspartic protease</fullName>
    </submittedName>
</protein>
<dbReference type="NCBIfam" id="TIGR02281">
    <property type="entry name" value="clan_AA_DTGA"/>
    <property type="match status" value="1"/>
</dbReference>
<dbReference type="GO" id="GO:0006508">
    <property type="term" value="P:proteolysis"/>
    <property type="evidence" value="ECO:0007669"/>
    <property type="project" value="UniProtKB-KW"/>
</dbReference>
<evidence type="ECO:0000256" key="2">
    <source>
        <dbReference type="SAM" id="SignalP"/>
    </source>
</evidence>
<dbReference type="InterPro" id="IPR001969">
    <property type="entry name" value="Aspartic_peptidase_AS"/>
</dbReference>
<keyword evidence="2" id="KW-0732">Signal</keyword>
<comment type="caution">
    <text evidence="3">The sequence shown here is derived from an EMBL/GenBank/DDBJ whole genome shotgun (WGS) entry which is preliminary data.</text>
</comment>
<reference evidence="4" key="1">
    <citation type="journal article" date="2019" name="Int. J. Syst. Evol. Microbiol.">
        <title>The Global Catalogue of Microorganisms (GCM) 10K type strain sequencing project: providing services to taxonomists for standard genome sequencing and annotation.</title>
        <authorList>
            <consortium name="The Broad Institute Genomics Platform"/>
            <consortium name="The Broad Institute Genome Sequencing Center for Infectious Disease"/>
            <person name="Wu L."/>
            <person name="Ma J."/>
        </authorList>
    </citation>
    <scope>NUCLEOTIDE SEQUENCE [LARGE SCALE GENOMIC DNA]</scope>
    <source>
        <strain evidence="4">JCM 3369</strain>
    </source>
</reference>
<dbReference type="EMBL" id="JBHUFA010000001">
    <property type="protein sequence ID" value="MFD1695496.1"/>
    <property type="molecule type" value="Genomic_DNA"/>
</dbReference>
<sequence length="175" mass="19181">MFRYLLLALFLCATVPLVPHFLSGDGALFLSGSGERPVRDERARDDERETEGEKAFRIGRSRNGHYVLDVIINGQPVEMLVDTGASTVALPESVAEEAGIILQSSAYTVPVRTANGETSAAATRIDDLRIGPIRLRDVEAMVIRDQSLGTPLFGMSALNMLRRFDFSDDTLLLVQ</sequence>
<feature type="chain" id="PRO_5047305444" evidence="2">
    <location>
        <begin position="21"/>
        <end position="175"/>
    </location>
</feature>